<evidence type="ECO:0000259" key="2">
    <source>
        <dbReference type="SMART" id="SM00093"/>
    </source>
</evidence>
<dbReference type="AlphaFoldDB" id="A0A919BG05"/>
<dbReference type="InterPro" id="IPR023796">
    <property type="entry name" value="Serpin_dom"/>
</dbReference>
<feature type="domain" description="Serpin" evidence="2">
    <location>
        <begin position="29"/>
        <end position="405"/>
    </location>
</feature>
<protein>
    <recommendedName>
        <fullName evidence="2">Serpin domain-containing protein</fullName>
    </recommendedName>
</protein>
<organism evidence="3 4">
    <name type="scientific">Streptomyces filamentosus</name>
    <name type="common">Streptomyces roseosporus</name>
    <dbReference type="NCBI Taxonomy" id="67294"/>
    <lineage>
        <taxon>Bacteria</taxon>
        <taxon>Bacillati</taxon>
        <taxon>Actinomycetota</taxon>
        <taxon>Actinomycetes</taxon>
        <taxon>Kitasatosporales</taxon>
        <taxon>Streptomycetaceae</taxon>
        <taxon>Streptomyces</taxon>
    </lineage>
</organism>
<gene>
    <name evidence="3" type="ORF">GCM10017667_13770</name>
</gene>
<dbReference type="EMBL" id="BNBE01000001">
    <property type="protein sequence ID" value="GHF86607.1"/>
    <property type="molecule type" value="Genomic_DNA"/>
</dbReference>
<sequence>MRGTDPAGGTRTTRTPSVPAATVRAVNRLAVRWAAALPPAPGNTVFSAAGVWPLLAFLADGATGRARDELAEALGVRADEAAGAGRGLLAALRAIRGSKAALGVWTRRELELRPEWRAGIPDGSLGRFGADPEADARGFDAWAARHTNGLIDGMPVEVLPDTLLLLAVAQGLRTRWIRPFREMPLTTGAGPWAGRELAGLFRRTALLDRVGVAETGAGPLTVLKVLGADGVDVHLLAGAEGAGRSAVLAAGVEVLSGARRVVPGGLLPPGEPGPALRVESVRSTDREPQLDVETVAFDVRGTHGLLALPGVFGLSAAADPAARPLAGIVGDAPLAVQGARHEAVARFHAQGFEAASLTMLAVGGGLPREPYRVRRVTFGPDRPFGFLAVHRASRLVLSAGWVEEPEECAGPGGDTGRE</sequence>
<comment type="similarity">
    <text evidence="1">Belongs to the serpin family.</text>
</comment>
<evidence type="ECO:0000313" key="4">
    <source>
        <dbReference type="Proteomes" id="UP000632849"/>
    </source>
</evidence>
<evidence type="ECO:0000313" key="3">
    <source>
        <dbReference type="EMBL" id="GHF86607.1"/>
    </source>
</evidence>
<dbReference type="InterPro" id="IPR036186">
    <property type="entry name" value="Serpin_sf"/>
</dbReference>
<keyword evidence="4" id="KW-1185">Reference proteome</keyword>
<name>A0A919BG05_STRFL</name>
<reference evidence="3" key="1">
    <citation type="journal article" date="2014" name="Int. J. Syst. Evol. Microbiol.">
        <title>Complete genome sequence of Corynebacterium casei LMG S-19264T (=DSM 44701T), isolated from a smear-ripened cheese.</title>
        <authorList>
            <consortium name="US DOE Joint Genome Institute (JGI-PGF)"/>
            <person name="Walter F."/>
            <person name="Albersmeier A."/>
            <person name="Kalinowski J."/>
            <person name="Ruckert C."/>
        </authorList>
    </citation>
    <scope>NUCLEOTIDE SEQUENCE</scope>
    <source>
        <strain evidence="3">JCM 4122</strain>
    </source>
</reference>
<dbReference type="Pfam" id="PF00079">
    <property type="entry name" value="Serpin"/>
    <property type="match status" value="1"/>
</dbReference>
<proteinExistence type="inferred from homology"/>
<dbReference type="Proteomes" id="UP000632849">
    <property type="component" value="Unassembled WGS sequence"/>
</dbReference>
<dbReference type="Gene3D" id="3.30.497.10">
    <property type="entry name" value="Antithrombin, subunit I, domain 2"/>
    <property type="match status" value="2"/>
</dbReference>
<evidence type="ECO:0000256" key="1">
    <source>
        <dbReference type="RuleBase" id="RU000411"/>
    </source>
</evidence>
<dbReference type="SMART" id="SM00093">
    <property type="entry name" value="SERPIN"/>
    <property type="match status" value="1"/>
</dbReference>
<dbReference type="InterPro" id="IPR042178">
    <property type="entry name" value="Serpin_sf_1"/>
</dbReference>
<reference evidence="3" key="2">
    <citation type="submission" date="2020-09" db="EMBL/GenBank/DDBJ databases">
        <authorList>
            <person name="Sun Q."/>
            <person name="Ohkuma M."/>
        </authorList>
    </citation>
    <scope>NUCLEOTIDE SEQUENCE</scope>
    <source>
        <strain evidence="3">JCM 4122</strain>
    </source>
</reference>
<dbReference type="SUPFAM" id="SSF56574">
    <property type="entry name" value="Serpins"/>
    <property type="match status" value="2"/>
</dbReference>
<dbReference type="RefSeq" id="WP_190041052.1">
    <property type="nucleotide sequence ID" value="NZ_BNBE01000001.1"/>
</dbReference>
<comment type="caution">
    <text evidence="3">The sequence shown here is derived from an EMBL/GenBank/DDBJ whole genome shotgun (WGS) entry which is preliminary data.</text>
</comment>
<accession>A0A919BG05</accession>